<proteinExistence type="predicted"/>
<accession>A0A251TK67</accession>
<dbReference type="EMBL" id="MNCJ02000320">
    <property type="protein sequence ID" value="KAF5807122.1"/>
    <property type="molecule type" value="Genomic_DNA"/>
</dbReference>
<evidence type="ECO:0000313" key="3">
    <source>
        <dbReference type="Proteomes" id="UP000215914"/>
    </source>
</evidence>
<gene>
    <name evidence="2" type="ORF">HannXRQ_Chr10g0295781</name>
    <name evidence="1" type="ORF">HanXRQr2_Chr05g0230011</name>
</gene>
<reference evidence="1" key="3">
    <citation type="submission" date="2020-06" db="EMBL/GenBank/DDBJ databases">
        <title>Helianthus annuus Genome sequencing and assembly Release 2.</title>
        <authorList>
            <person name="Gouzy J."/>
            <person name="Langlade N."/>
            <person name="Munos S."/>
        </authorList>
    </citation>
    <scope>NUCLEOTIDE SEQUENCE</scope>
    <source>
        <tissue evidence="1">Leaves</tissue>
    </source>
</reference>
<dbReference type="InParanoid" id="A0A251TK67"/>
<evidence type="ECO:0000313" key="1">
    <source>
        <dbReference type="EMBL" id="KAF5807122.1"/>
    </source>
</evidence>
<keyword evidence="3" id="KW-1185">Reference proteome</keyword>
<organism evidence="2 3">
    <name type="scientific">Helianthus annuus</name>
    <name type="common">Common sunflower</name>
    <dbReference type="NCBI Taxonomy" id="4232"/>
    <lineage>
        <taxon>Eukaryota</taxon>
        <taxon>Viridiplantae</taxon>
        <taxon>Streptophyta</taxon>
        <taxon>Embryophyta</taxon>
        <taxon>Tracheophyta</taxon>
        <taxon>Spermatophyta</taxon>
        <taxon>Magnoliopsida</taxon>
        <taxon>eudicotyledons</taxon>
        <taxon>Gunneridae</taxon>
        <taxon>Pentapetalae</taxon>
        <taxon>asterids</taxon>
        <taxon>campanulids</taxon>
        <taxon>Asterales</taxon>
        <taxon>Asteraceae</taxon>
        <taxon>Asteroideae</taxon>
        <taxon>Heliantheae alliance</taxon>
        <taxon>Heliantheae</taxon>
        <taxon>Helianthus</taxon>
    </lineage>
</organism>
<reference evidence="1 3" key="1">
    <citation type="journal article" date="2017" name="Nature">
        <title>The sunflower genome provides insights into oil metabolism, flowering and Asterid evolution.</title>
        <authorList>
            <person name="Badouin H."/>
            <person name="Gouzy J."/>
            <person name="Grassa C.J."/>
            <person name="Murat F."/>
            <person name="Staton S.E."/>
            <person name="Cottret L."/>
            <person name="Lelandais-Briere C."/>
            <person name="Owens G.L."/>
            <person name="Carrere S."/>
            <person name="Mayjonade B."/>
            <person name="Legrand L."/>
            <person name="Gill N."/>
            <person name="Kane N.C."/>
            <person name="Bowers J.E."/>
            <person name="Hubner S."/>
            <person name="Bellec A."/>
            <person name="Berard A."/>
            <person name="Berges H."/>
            <person name="Blanchet N."/>
            <person name="Boniface M.C."/>
            <person name="Brunel D."/>
            <person name="Catrice O."/>
            <person name="Chaidir N."/>
            <person name="Claudel C."/>
            <person name="Donnadieu C."/>
            <person name="Faraut T."/>
            <person name="Fievet G."/>
            <person name="Helmstetter N."/>
            <person name="King M."/>
            <person name="Knapp S.J."/>
            <person name="Lai Z."/>
            <person name="Le Paslier M.C."/>
            <person name="Lippi Y."/>
            <person name="Lorenzon L."/>
            <person name="Mandel J.R."/>
            <person name="Marage G."/>
            <person name="Marchand G."/>
            <person name="Marquand E."/>
            <person name="Bret-Mestries E."/>
            <person name="Morien E."/>
            <person name="Nambeesan S."/>
            <person name="Nguyen T."/>
            <person name="Pegot-Espagnet P."/>
            <person name="Pouilly N."/>
            <person name="Raftis F."/>
            <person name="Sallet E."/>
            <person name="Schiex T."/>
            <person name="Thomas J."/>
            <person name="Vandecasteele C."/>
            <person name="Vares D."/>
            <person name="Vear F."/>
            <person name="Vautrin S."/>
            <person name="Crespi M."/>
            <person name="Mangin B."/>
            <person name="Burke J.M."/>
            <person name="Salse J."/>
            <person name="Munos S."/>
            <person name="Vincourt P."/>
            <person name="Rieseberg L.H."/>
            <person name="Langlade N.B."/>
        </authorList>
    </citation>
    <scope>NUCLEOTIDE SEQUENCE [LARGE SCALE GENOMIC DNA]</scope>
    <source>
        <strain evidence="3">cv. SF193</strain>
        <tissue evidence="1">Leaves</tissue>
    </source>
</reference>
<dbReference type="Proteomes" id="UP000215914">
    <property type="component" value="Chromosome 10"/>
</dbReference>
<name>A0A251TK67_HELAN</name>
<sequence length="78" mass="8931">MCVSVKRLLRGRGVCKIRGARTSSGAVNFSSGPNRFHFGLNRLWFFRTSSVRPEGFIARHTARISFIYLFCKSSDRME</sequence>
<dbReference type="EMBL" id="CM007899">
    <property type="protein sequence ID" value="OTG11169.1"/>
    <property type="molecule type" value="Genomic_DNA"/>
</dbReference>
<reference evidence="2" key="2">
    <citation type="submission" date="2017-02" db="EMBL/GenBank/DDBJ databases">
        <title>Sunflower complete genome.</title>
        <authorList>
            <person name="Langlade N."/>
            <person name="Munos S."/>
        </authorList>
    </citation>
    <scope>NUCLEOTIDE SEQUENCE [LARGE SCALE GENOMIC DNA]</scope>
    <source>
        <tissue evidence="2">Leaves</tissue>
    </source>
</reference>
<evidence type="ECO:0000313" key="2">
    <source>
        <dbReference type="EMBL" id="OTG11169.1"/>
    </source>
</evidence>
<dbReference type="Gramene" id="mRNA:HanXRQr2_Chr05g0230011">
    <property type="protein sequence ID" value="mRNA:HanXRQr2_Chr05g0230011"/>
    <property type="gene ID" value="HanXRQr2_Chr05g0230011"/>
</dbReference>
<protein>
    <submittedName>
        <fullName evidence="2">Uncharacterized protein</fullName>
    </submittedName>
</protein>
<dbReference type="AlphaFoldDB" id="A0A251TK67"/>